<reference evidence="2 3" key="1">
    <citation type="submission" date="2024-05" db="EMBL/GenBank/DDBJ databases">
        <authorList>
            <person name="Wallberg A."/>
        </authorList>
    </citation>
    <scope>NUCLEOTIDE SEQUENCE [LARGE SCALE GENOMIC DNA]</scope>
</reference>
<evidence type="ECO:0000313" key="2">
    <source>
        <dbReference type="EMBL" id="CAL4121525.1"/>
    </source>
</evidence>
<proteinExistence type="predicted"/>
<dbReference type="Proteomes" id="UP001497623">
    <property type="component" value="Unassembled WGS sequence"/>
</dbReference>
<dbReference type="EMBL" id="CAXKWB010018945">
    <property type="protein sequence ID" value="CAL4121525.1"/>
    <property type="molecule type" value="Genomic_DNA"/>
</dbReference>
<evidence type="ECO:0000256" key="1">
    <source>
        <dbReference type="SAM" id="MobiDB-lite"/>
    </source>
</evidence>
<feature type="compositionally biased region" description="Polar residues" evidence="1">
    <location>
        <begin position="266"/>
        <end position="284"/>
    </location>
</feature>
<organism evidence="2 3">
    <name type="scientific">Meganyctiphanes norvegica</name>
    <name type="common">Northern krill</name>
    <name type="synonym">Thysanopoda norvegica</name>
    <dbReference type="NCBI Taxonomy" id="48144"/>
    <lineage>
        <taxon>Eukaryota</taxon>
        <taxon>Metazoa</taxon>
        <taxon>Ecdysozoa</taxon>
        <taxon>Arthropoda</taxon>
        <taxon>Crustacea</taxon>
        <taxon>Multicrustacea</taxon>
        <taxon>Malacostraca</taxon>
        <taxon>Eumalacostraca</taxon>
        <taxon>Eucarida</taxon>
        <taxon>Euphausiacea</taxon>
        <taxon>Euphausiidae</taxon>
        <taxon>Meganyctiphanes</taxon>
    </lineage>
</organism>
<protein>
    <submittedName>
        <fullName evidence="2">Uncharacterized protein</fullName>
    </submittedName>
</protein>
<gene>
    <name evidence="2" type="ORF">MNOR_LOCUS22474</name>
</gene>
<sequence>SYLQLPQSADQSSSRSFSILGVCKMLDSMVDQLAILGHSLKIVLEKAFEVKHNEKKMLEVFAIDDHIMLMKMVLSNFSKQSEVAPDAQAKITIENMINDTKSLIKMAEDPSLFSTPSATDVPTSKMNVGHSSNNQSLLYGIDVMKAARLTFKKKTSYIIEHIKNELENLGTTPTKEIVSRLALELSYNHFKMAGFNNGSFNSVGYDHGSSSPSMNTQGRSIDYGLNNAEALASFDTVINLDKDADTNRTCFQPDWEKRNRNPSPPHTTTCNAGQVEGSSPTPVANISEAQGWPQFQDSDMAQMGHQEQIPVMPLVLSPTPIQPPSLGI</sequence>
<feature type="non-terminal residue" evidence="2">
    <location>
        <position position="1"/>
    </location>
</feature>
<comment type="caution">
    <text evidence="2">The sequence shown here is derived from an EMBL/GenBank/DDBJ whole genome shotgun (WGS) entry which is preliminary data.</text>
</comment>
<dbReference type="AlphaFoldDB" id="A0AAV2REI2"/>
<keyword evidence="3" id="KW-1185">Reference proteome</keyword>
<name>A0AAV2REI2_MEGNR</name>
<evidence type="ECO:0000313" key="3">
    <source>
        <dbReference type="Proteomes" id="UP001497623"/>
    </source>
</evidence>
<accession>A0AAV2REI2</accession>
<feature type="region of interest" description="Disordered" evidence="1">
    <location>
        <begin position="252"/>
        <end position="284"/>
    </location>
</feature>